<dbReference type="RefSeq" id="WP_171609732.1">
    <property type="nucleotide sequence ID" value="NZ_WHPF01000019.1"/>
</dbReference>
<name>A0A8J8FKW8_9BACT</name>
<dbReference type="EMBL" id="WHPF01000019">
    <property type="protein sequence ID" value="NNV57781.1"/>
    <property type="molecule type" value="Genomic_DNA"/>
</dbReference>
<dbReference type="InterPro" id="IPR009009">
    <property type="entry name" value="RlpA-like_DPBB"/>
</dbReference>
<dbReference type="SUPFAM" id="SSF50685">
    <property type="entry name" value="Barwin-like endoglucanases"/>
    <property type="match status" value="1"/>
</dbReference>
<comment type="caution">
    <text evidence="3">The sequence shown here is derived from an EMBL/GenBank/DDBJ whole genome shotgun (WGS) entry which is preliminary data.</text>
</comment>
<reference evidence="3" key="1">
    <citation type="submission" date="2019-10" db="EMBL/GenBank/DDBJ databases">
        <title>Draft genome sequence of Panacibacter sp. KCS-6.</title>
        <authorList>
            <person name="Yim K.J."/>
        </authorList>
    </citation>
    <scope>NUCLEOTIDE SEQUENCE</scope>
    <source>
        <strain evidence="3">KCS-6</strain>
    </source>
</reference>
<proteinExistence type="predicted"/>
<protein>
    <recommendedName>
        <fullName evidence="2">RlpA-like protein double-psi beta-barrel domain-containing protein</fullName>
    </recommendedName>
</protein>
<dbReference type="PANTHER" id="PTHR34183">
    <property type="entry name" value="ENDOLYTIC PEPTIDOGLYCAN TRANSGLYCOSYLASE RLPA"/>
    <property type="match status" value="1"/>
</dbReference>
<feature type="signal peptide" evidence="1">
    <location>
        <begin position="1"/>
        <end position="21"/>
    </location>
</feature>
<sequence length="174" mass="19035">MKTSYAIFLLLCFLLSTDVQSDATIYYSAAKPFTANPHEAFTNSDSANNTKNDSAKIPAFDSININFKGKKIKGIASFYNKSFEGSKTATGQIFRNEKYTGASNNFKLNSWVRVTNLKSGLSVIVIVNDRMHPKMAKKGRVIDLTTTAAKQIGLTKGTGLLKVQVEQVPVGTLE</sequence>
<evidence type="ECO:0000259" key="2">
    <source>
        <dbReference type="Pfam" id="PF03330"/>
    </source>
</evidence>
<feature type="domain" description="RlpA-like protein double-psi beta-barrel" evidence="2">
    <location>
        <begin position="73"/>
        <end position="164"/>
    </location>
</feature>
<evidence type="ECO:0000256" key="1">
    <source>
        <dbReference type="SAM" id="SignalP"/>
    </source>
</evidence>
<evidence type="ECO:0000313" key="3">
    <source>
        <dbReference type="EMBL" id="NNV57781.1"/>
    </source>
</evidence>
<dbReference type="AlphaFoldDB" id="A0A8J8FKW8"/>
<dbReference type="Gene3D" id="2.40.40.10">
    <property type="entry name" value="RlpA-like domain"/>
    <property type="match status" value="1"/>
</dbReference>
<gene>
    <name evidence="3" type="ORF">GD597_20090</name>
</gene>
<organism evidence="3 4">
    <name type="scientific">Limnovirga soli</name>
    <dbReference type="NCBI Taxonomy" id="2656915"/>
    <lineage>
        <taxon>Bacteria</taxon>
        <taxon>Pseudomonadati</taxon>
        <taxon>Bacteroidota</taxon>
        <taxon>Chitinophagia</taxon>
        <taxon>Chitinophagales</taxon>
        <taxon>Chitinophagaceae</taxon>
        <taxon>Limnovirga</taxon>
    </lineage>
</organism>
<dbReference type="Pfam" id="PF03330">
    <property type="entry name" value="DPBB_1"/>
    <property type="match status" value="1"/>
</dbReference>
<dbReference type="InterPro" id="IPR036908">
    <property type="entry name" value="RlpA-like_sf"/>
</dbReference>
<keyword evidence="1" id="KW-0732">Signal</keyword>
<keyword evidence="4" id="KW-1185">Reference proteome</keyword>
<evidence type="ECO:0000313" key="4">
    <source>
        <dbReference type="Proteomes" id="UP000598971"/>
    </source>
</evidence>
<accession>A0A8J8FKW8</accession>
<feature type="chain" id="PRO_5035198305" description="RlpA-like protein double-psi beta-barrel domain-containing protein" evidence="1">
    <location>
        <begin position="22"/>
        <end position="174"/>
    </location>
</feature>
<dbReference type="CDD" id="cd22268">
    <property type="entry name" value="DPBB_RlpA-like"/>
    <property type="match status" value="1"/>
</dbReference>
<dbReference type="PANTHER" id="PTHR34183:SF8">
    <property type="entry name" value="ENDOLYTIC PEPTIDOGLYCAN TRANSGLYCOSYLASE RLPA-RELATED"/>
    <property type="match status" value="1"/>
</dbReference>
<dbReference type="Proteomes" id="UP000598971">
    <property type="component" value="Unassembled WGS sequence"/>
</dbReference>